<keyword evidence="10 12" id="KW-0482">Metalloprotease</keyword>
<dbReference type="InterPro" id="IPR050083">
    <property type="entry name" value="HtpX_protease"/>
</dbReference>
<dbReference type="NCBIfam" id="NF002826">
    <property type="entry name" value="PRK03001.1"/>
    <property type="match status" value="1"/>
</dbReference>
<evidence type="ECO:0000256" key="7">
    <source>
        <dbReference type="ARBA" id="ARBA00022801"/>
    </source>
</evidence>
<keyword evidence="9 12" id="KW-1133">Transmembrane helix</keyword>
<feature type="domain" description="Peptidase M48" evidence="14">
    <location>
        <begin position="78"/>
        <end position="281"/>
    </location>
</feature>
<dbReference type="PANTHER" id="PTHR43221:SF1">
    <property type="entry name" value="PROTEASE HTPX"/>
    <property type="match status" value="1"/>
</dbReference>
<feature type="active site" evidence="12">
    <location>
        <position position="136"/>
    </location>
</feature>
<keyword evidence="6 12" id="KW-0479">Metal-binding</keyword>
<evidence type="ECO:0000313" key="15">
    <source>
        <dbReference type="EMBL" id="MBB3893126.1"/>
    </source>
</evidence>
<evidence type="ECO:0000256" key="1">
    <source>
        <dbReference type="ARBA" id="ARBA00004651"/>
    </source>
</evidence>
<dbReference type="EMBL" id="JACIDK010000007">
    <property type="protein sequence ID" value="MBB3893126.1"/>
    <property type="molecule type" value="Genomic_DNA"/>
</dbReference>
<keyword evidence="8 12" id="KW-0862">Zinc</keyword>
<organism evidence="15 16">
    <name type="scientific">Phenylobacterium haematophilum</name>
    <dbReference type="NCBI Taxonomy" id="98513"/>
    <lineage>
        <taxon>Bacteria</taxon>
        <taxon>Pseudomonadati</taxon>
        <taxon>Pseudomonadota</taxon>
        <taxon>Alphaproteobacteria</taxon>
        <taxon>Caulobacterales</taxon>
        <taxon>Caulobacteraceae</taxon>
        <taxon>Phenylobacterium</taxon>
    </lineage>
</organism>
<evidence type="ECO:0000256" key="4">
    <source>
        <dbReference type="ARBA" id="ARBA00022670"/>
    </source>
</evidence>
<gene>
    <name evidence="12" type="primary">htpX</name>
    <name evidence="15" type="ORF">GGQ61_003864</name>
</gene>
<evidence type="ECO:0000256" key="12">
    <source>
        <dbReference type="HAMAP-Rule" id="MF_00188"/>
    </source>
</evidence>
<dbReference type="GO" id="GO:0004222">
    <property type="term" value="F:metalloendopeptidase activity"/>
    <property type="evidence" value="ECO:0007669"/>
    <property type="project" value="UniProtKB-UniRule"/>
</dbReference>
<protein>
    <recommendedName>
        <fullName evidence="12">Protease HtpX homolog</fullName>
        <ecNumber evidence="12">3.4.24.-</ecNumber>
    </recommendedName>
</protein>
<dbReference type="NCBIfam" id="NF002363">
    <property type="entry name" value="PRK01345.1"/>
    <property type="match status" value="1"/>
</dbReference>
<keyword evidence="16" id="KW-1185">Reference proteome</keyword>
<comment type="caution">
    <text evidence="15">The sequence shown here is derived from an EMBL/GenBank/DDBJ whole genome shotgun (WGS) entry which is preliminary data.</text>
</comment>
<evidence type="ECO:0000256" key="6">
    <source>
        <dbReference type="ARBA" id="ARBA00022723"/>
    </source>
</evidence>
<dbReference type="Pfam" id="PF01435">
    <property type="entry name" value="Peptidase_M48"/>
    <property type="match status" value="1"/>
</dbReference>
<dbReference type="InterPro" id="IPR001915">
    <property type="entry name" value="Peptidase_M48"/>
</dbReference>
<feature type="transmembrane region" description="Helical" evidence="12">
    <location>
        <begin position="7"/>
        <end position="25"/>
    </location>
</feature>
<feature type="transmembrane region" description="Helical" evidence="12">
    <location>
        <begin position="179"/>
        <end position="200"/>
    </location>
</feature>
<reference evidence="15 16" key="1">
    <citation type="submission" date="2020-08" db="EMBL/GenBank/DDBJ databases">
        <title>Genomic Encyclopedia of Type Strains, Phase IV (KMG-IV): sequencing the most valuable type-strain genomes for metagenomic binning, comparative biology and taxonomic classification.</title>
        <authorList>
            <person name="Goeker M."/>
        </authorList>
    </citation>
    <scope>NUCLEOTIDE SEQUENCE [LARGE SCALE GENOMIC DNA]</scope>
    <source>
        <strain evidence="15 16">DSM 21793</strain>
    </source>
</reference>
<feature type="binding site" evidence="12">
    <location>
        <position position="135"/>
    </location>
    <ligand>
        <name>Zn(2+)</name>
        <dbReference type="ChEBI" id="CHEBI:29105"/>
        <note>catalytic</note>
    </ligand>
</feature>
<dbReference type="PANTHER" id="PTHR43221">
    <property type="entry name" value="PROTEASE HTPX"/>
    <property type="match status" value="1"/>
</dbReference>
<evidence type="ECO:0000259" key="14">
    <source>
        <dbReference type="Pfam" id="PF01435"/>
    </source>
</evidence>
<keyword evidence="11 12" id="KW-0472">Membrane</keyword>
<dbReference type="HAMAP" id="MF_00188">
    <property type="entry name" value="Pept_M48_protease_HtpX"/>
    <property type="match status" value="1"/>
</dbReference>
<accession>A0A840A3C8</accession>
<dbReference type="AlphaFoldDB" id="A0A840A3C8"/>
<feature type="transmembrane region" description="Helical" evidence="12">
    <location>
        <begin position="31"/>
        <end position="47"/>
    </location>
</feature>
<feature type="binding site" evidence="12">
    <location>
        <position position="205"/>
    </location>
    <ligand>
        <name>Zn(2+)</name>
        <dbReference type="ChEBI" id="CHEBI:29105"/>
        <note>catalytic</note>
    </ligand>
</feature>
<keyword evidence="4 12" id="KW-0645">Protease</keyword>
<dbReference type="Gene3D" id="3.30.2010.10">
    <property type="entry name" value="Metalloproteases ('zincins'), catalytic domain"/>
    <property type="match status" value="1"/>
</dbReference>
<evidence type="ECO:0000256" key="9">
    <source>
        <dbReference type="ARBA" id="ARBA00022989"/>
    </source>
</evidence>
<feature type="binding site" evidence="12">
    <location>
        <position position="139"/>
    </location>
    <ligand>
        <name>Zn(2+)</name>
        <dbReference type="ChEBI" id="CHEBI:29105"/>
        <note>catalytic</note>
    </ligand>
</feature>
<keyword evidence="15" id="KW-0346">Stress response</keyword>
<dbReference type="GO" id="GO:0008270">
    <property type="term" value="F:zinc ion binding"/>
    <property type="evidence" value="ECO:0007669"/>
    <property type="project" value="UniProtKB-UniRule"/>
</dbReference>
<comment type="similarity">
    <text evidence="2 12">Belongs to the peptidase M48B family.</text>
</comment>
<evidence type="ECO:0000256" key="10">
    <source>
        <dbReference type="ARBA" id="ARBA00023049"/>
    </source>
</evidence>
<evidence type="ECO:0000256" key="13">
    <source>
        <dbReference type="SAM" id="MobiDB-lite"/>
    </source>
</evidence>
<keyword evidence="7 12" id="KW-0378">Hydrolase</keyword>
<evidence type="ECO:0000256" key="11">
    <source>
        <dbReference type="ARBA" id="ARBA00023136"/>
    </source>
</evidence>
<evidence type="ECO:0000256" key="3">
    <source>
        <dbReference type="ARBA" id="ARBA00022475"/>
    </source>
</evidence>
<keyword evidence="3 12" id="KW-1003">Cell membrane</keyword>
<feature type="transmembrane region" description="Helical" evidence="12">
    <location>
        <begin position="146"/>
        <end position="167"/>
    </location>
</feature>
<feature type="compositionally biased region" description="Gly residues" evidence="13">
    <location>
        <begin position="297"/>
        <end position="306"/>
    </location>
</feature>
<dbReference type="RefSeq" id="WP_183776330.1">
    <property type="nucleotide sequence ID" value="NZ_JACIDK010000007.1"/>
</dbReference>
<sequence>MHNHLRTFMLLAGMTALFVGVGYLIGGATGMAIALALGVAMNFFSYWNSDKIVLRMYGAREVDPGTSEPLLRNYVNDVYELADRANMPRPKVYVMETEQPNAFATGRDPEHAAVAATVGLLRMLDRREIRGVMAHELAHVKNRDTLTMTITATLAGAISSLANFALFFGGNDRERPGGIIGTIALMVLAPMAAALVQMAISRGREYEADKHGAEISGDPQALASALQKIEAYAHGIVNVTAERNPATGQMFIINPLAGRGADNLFSTHPATGNRVAALMKMVGGRGAPPRQQDPIVSGGGRWGGGATAVPTTEPRRPNGGPWNS</sequence>
<evidence type="ECO:0000256" key="8">
    <source>
        <dbReference type="ARBA" id="ARBA00022833"/>
    </source>
</evidence>
<dbReference type="GO" id="GO:0006508">
    <property type="term" value="P:proteolysis"/>
    <property type="evidence" value="ECO:0007669"/>
    <property type="project" value="UniProtKB-KW"/>
</dbReference>
<proteinExistence type="inferred from homology"/>
<dbReference type="Proteomes" id="UP000530564">
    <property type="component" value="Unassembled WGS sequence"/>
</dbReference>
<name>A0A840A3C8_9CAUL</name>
<feature type="region of interest" description="Disordered" evidence="13">
    <location>
        <begin position="285"/>
        <end position="324"/>
    </location>
</feature>
<evidence type="ECO:0000256" key="5">
    <source>
        <dbReference type="ARBA" id="ARBA00022692"/>
    </source>
</evidence>
<dbReference type="CDD" id="cd07336">
    <property type="entry name" value="M48B_HtpX_like"/>
    <property type="match status" value="1"/>
</dbReference>
<dbReference type="InterPro" id="IPR022919">
    <property type="entry name" value="Pept_M48_protease_HtpX"/>
</dbReference>
<dbReference type="GO" id="GO:0005886">
    <property type="term" value="C:plasma membrane"/>
    <property type="evidence" value="ECO:0007669"/>
    <property type="project" value="UniProtKB-SubCell"/>
</dbReference>
<comment type="cofactor">
    <cofactor evidence="12">
        <name>Zn(2+)</name>
        <dbReference type="ChEBI" id="CHEBI:29105"/>
    </cofactor>
    <text evidence="12">Binds 1 zinc ion per subunit.</text>
</comment>
<evidence type="ECO:0000256" key="2">
    <source>
        <dbReference type="ARBA" id="ARBA00009779"/>
    </source>
</evidence>
<evidence type="ECO:0000313" key="16">
    <source>
        <dbReference type="Proteomes" id="UP000530564"/>
    </source>
</evidence>
<comment type="subcellular location">
    <subcellularLocation>
        <location evidence="1 12">Cell membrane</location>
        <topology evidence="1 12">Multi-pass membrane protein</topology>
    </subcellularLocation>
</comment>
<dbReference type="EC" id="3.4.24.-" evidence="12"/>
<keyword evidence="5 12" id="KW-0812">Transmembrane</keyword>